<reference evidence="2 3" key="1">
    <citation type="submission" date="2016-03" db="EMBL/GenBank/DDBJ databases">
        <title>Photobacterium proteolyticum sp. nov. a protease producing bacterium isolated from ocean sediments of Laizhou Bay.</title>
        <authorList>
            <person name="Li Y."/>
        </authorList>
    </citation>
    <scope>NUCLEOTIDE SEQUENCE [LARGE SCALE GENOMIC DNA]</scope>
    <source>
        <strain evidence="2 3">R-40508</strain>
    </source>
</reference>
<organism evidence="2 3">
    <name type="scientific">Photobacterium jeanii</name>
    <dbReference type="NCBI Taxonomy" id="858640"/>
    <lineage>
        <taxon>Bacteria</taxon>
        <taxon>Pseudomonadati</taxon>
        <taxon>Pseudomonadota</taxon>
        <taxon>Gammaproteobacteria</taxon>
        <taxon>Vibrionales</taxon>
        <taxon>Vibrionaceae</taxon>
        <taxon>Photobacterium</taxon>
    </lineage>
</organism>
<dbReference type="RefSeq" id="WP_068334976.1">
    <property type="nucleotide sequence ID" value="NZ_LVHF01000033.1"/>
</dbReference>
<dbReference type="Pfam" id="PF13723">
    <property type="entry name" value="Ketoacyl-synt_2"/>
    <property type="match status" value="1"/>
</dbReference>
<dbReference type="InterPro" id="IPR016039">
    <property type="entry name" value="Thiolase-like"/>
</dbReference>
<dbReference type="STRING" id="858640.A3K86_18760"/>
<name>A0A178K120_9GAMM</name>
<dbReference type="Gene3D" id="3.40.47.10">
    <property type="match status" value="1"/>
</dbReference>
<comment type="caution">
    <text evidence="2">The sequence shown here is derived from an EMBL/GenBank/DDBJ whole genome shotgun (WGS) entry which is preliminary data.</text>
</comment>
<dbReference type="OrthoDB" id="9798676at2"/>
<dbReference type="Proteomes" id="UP000078503">
    <property type="component" value="Unassembled WGS sequence"/>
</dbReference>
<evidence type="ECO:0000259" key="1">
    <source>
        <dbReference type="Pfam" id="PF13723"/>
    </source>
</evidence>
<dbReference type="AlphaFoldDB" id="A0A178K120"/>
<proteinExistence type="predicted"/>
<evidence type="ECO:0000313" key="3">
    <source>
        <dbReference type="Proteomes" id="UP000078503"/>
    </source>
</evidence>
<dbReference type="InterPro" id="IPR014030">
    <property type="entry name" value="Ketoacyl_synth_N"/>
</dbReference>
<sequence length="242" mass="26983">MNNITFNVKKLLPLSAGLTSDKDWQSWANQAHQWPIDASAVPHDLIPAMARRRMSKLSKIAVQAAIAASQEQAIDYIIFSSRHGELTRTVQLLKDIIAGEDASPTAFSQSVHNTAAGLFTILTKQAIPVSSLSAGENTFPSALIEAYAYLAQHPKHKVLVVDFDEPTPQDYHSFTSETYQGYAVAMVIEQGDEFELSWQAQHGETAQYPLPHALNMVSHCVTQQTQWTVESQRNLWHWKKNA</sequence>
<dbReference type="GO" id="GO:0016746">
    <property type="term" value="F:acyltransferase activity"/>
    <property type="evidence" value="ECO:0007669"/>
    <property type="project" value="InterPro"/>
</dbReference>
<dbReference type="SUPFAM" id="SSF53901">
    <property type="entry name" value="Thiolase-like"/>
    <property type="match status" value="1"/>
</dbReference>
<accession>A0A178K120</accession>
<keyword evidence="3" id="KW-1185">Reference proteome</keyword>
<dbReference type="EMBL" id="LVHF01000033">
    <property type="protein sequence ID" value="OAN11018.1"/>
    <property type="molecule type" value="Genomic_DNA"/>
</dbReference>
<gene>
    <name evidence="2" type="ORF">A3K86_18760</name>
</gene>
<feature type="domain" description="Beta-ketoacyl synthase-like N-terminal" evidence="1">
    <location>
        <begin position="24"/>
        <end position="239"/>
    </location>
</feature>
<protein>
    <submittedName>
        <fullName evidence="2">3-oxoacyl-ACP synthase</fullName>
    </submittedName>
</protein>
<evidence type="ECO:0000313" key="2">
    <source>
        <dbReference type="EMBL" id="OAN11018.1"/>
    </source>
</evidence>